<evidence type="ECO:0000313" key="2">
    <source>
        <dbReference type="Proteomes" id="UP001596047"/>
    </source>
</evidence>
<proteinExistence type="predicted"/>
<name>A0ABW0W5L3_9BACL</name>
<organism evidence="1 2">
    <name type="scientific">Paenibacillus solisilvae</name>
    <dbReference type="NCBI Taxonomy" id="2486751"/>
    <lineage>
        <taxon>Bacteria</taxon>
        <taxon>Bacillati</taxon>
        <taxon>Bacillota</taxon>
        <taxon>Bacilli</taxon>
        <taxon>Bacillales</taxon>
        <taxon>Paenibacillaceae</taxon>
        <taxon>Paenibacillus</taxon>
    </lineage>
</organism>
<accession>A0ABW0W5L3</accession>
<evidence type="ECO:0000313" key="1">
    <source>
        <dbReference type="EMBL" id="MFC5652024.1"/>
    </source>
</evidence>
<keyword evidence="2" id="KW-1185">Reference proteome</keyword>
<comment type="caution">
    <text evidence="1">The sequence shown here is derived from an EMBL/GenBank/DDBJ whole genome shotgun (WGS) entry which is preliminary data.</text>
</comment>
<protein>
    <submittedName>
        <fullName evidence="1">MmcQ/YjbR family DNA-binding protein</fullName>
    </submittedName>
</protein>
<reference evidence="2" key="1">
    <citation type="journal article" date="2019" name="Int. J. Syst. Evol. Microbiol.">
        <title>The Global Catalogue of Microorganisms (GCM) 10K type strain sequencing project: providing services to taxonomists for standard genome sequencing and annotation.</title>
        <authorList>
            <consortium name="The Broad Institute Genomics Platform"/>
            <consortium name="The Broad Institute Genome Sequencing Center for Infectious Disease"/>
            <person name="Wu L."/>
            <person name="Ma J."/>
        </authorList>
    </citation>
    <scope>NUCLEOTIDE SEQUENCE [LARGE SCALE GENOMIC DNA]</scope>
    <source>
        <strain evidence="2">CGMCC 1.3240</strain>
    </source>
</reference>
<dbReference type="GO" id="GO:0003677">
    <property type="term" value="F:DNA binding"/>
    <property type="evidence" value="ECO:0007669"/>
    <property type="project" value="UniProtKB-KW"/>
</dbReference>
<sequence length="120" mass="14390">MKMDEERYETIRQIALALPGVEEGRYFSTPAFRVRGKVFARIREDGETMALKVDFETRDILMQVDRDTFFITDHYLEYPSVLMRVSNVEPDEMREHLERSWRYCASKRLIAEYNQSNKQQ</sequence>
<dbReference type="InterPro" id="IPR058532">
    <property type="entry name" value="YjbR/MT2646/Rv2570-like"/>
</dbReference>
<dbReference type="SUPFAM" id="SSF142906">
    <property type="entry name" value="YjbR-like"/>
    <property type="match status" value="1"/>
</dbReference>
<dbReference type="EMBL" id="JBHSOW010000088">
    <property type="protein sequence ID" value="MFC5652024.1"/>
    <property type="molecule type" value="Genomic_DNA"/>
</dbReference>
<gene>
    <name evidence="1" type="ORF">ACFPYJ_23485</name>
</gene>
<dbReference type="Gene3D" id="3.90.1150.30">
    <property type="match status" value="1"/>
</dbReference>
<keyword evidence="1" id="KW-0238">DNA-binding</keyword>
<dbReference type="InterPro" id="IPR038056">
    <property type="entry name" value="YjbR-like_sf"/>
</dbReference>
<dbReference type="Proteomes" id="UP001596047">
    <property type="component" value="Unassembled WGS sequence"/>
</dbReference>
<dbReference type="Pfam" id="PF04237">
    <property type="entry name" value="YjbR"/>
    <property type="match status" value="1"/>
</dbReference>
<dbReference type="RefSeq" id="WP_379190659.1">
    <property type="nucleotide sequence ID" value="NZ_JBHSOW010000088.1"/>
</dbReference>